<evidence type="ECO:0000313" key="1">
    <source>
        <dbReference type="EMBL" id="VEU61046.1"/>
    </source>
</evidence>
<protein>
    <submittedName>
        <fullName evidence="1">Protein of uncharacterized function (DUF2714)</fullName>
    </submittedName>
</protein>
<evidence type="ECO:0000313" key="2">
    <source>
        <dbReference type="Proteomes" id="UP000290942"/>
    </source>
</evidence>
<name>A0A449AA14_9BACT</name>
<dbReference type="RefSeq" id="WP_129687864.1">
    <property type="nucleotide sequence ID" value="NZ_LR214970.1"/>
</dbReference>
<accession>A0A449AA14</accession>
<gene>
    <name evidence="1" type="ORF">NCTC10122_00634</name>
</gene>
<dbReference type="Proteomes" id="UP000290942">
    <property type="component" value="Chromosome"/>
</dbReference>
<reference evidence="1 2" key="1">
    <citation type="submission" date="2019-01" db="EMBL/GenBank/DDBJ databases">
        <authorList>
            <consortium name="Pathogen Informatics"/>
        </authorList>
    </citation>
    <scope>NUCLEOTIDE SEQUENCE [LARGE SCALE GENOMIC DNA]</scope>
    <source>
        <strain evidence="1 2">NCTC10122</strain>
    </source>
</reference>
<dbReference type="EMBL" id="LR214970">
    <property type="protein sequence ID" value="VEU61046.1"/>
    <property type="molecule type" value="Genomic_DNA"/>
</dbReference>
<organism evidence="1 2">
    <name type="scientific">Mycoplasmopsis bovigenitalium</name>
    <dbReference type="NCBI Taxonomy" id="2112"/>
    <lineage>
        <taxon>Bacteria</taxon>
        <taxon>Bacillati</taxon>
        <taxon>Mycoplasmatota</taxon>
        <taxon>Mycoplasmoidales</taxon>
        <taxon>Metamycoplasmataceae</taxon>
        <taxon>Mycoplasmopsis</taxon>
    </lineage>
</organism>
<proteinExistence type="predicted"/>
<sequence>MNKAISKKELKQLKLTNELQIFNLNSQYENVKSNPKFVSFNQLSSSVLLALGLGFNSEAYKTFIELVNQAVTQKHNLVFNNFIISYAIDPKFSLQTISPVLVTQEPTTSESLNLRISSTSSQLSSFLQRFNYELSKLIEMGSYVEVIPSIVVYISPETKTYKLFFNHEMLARIEK</sequence>
<dbReference type="Pfam" id="PF10896">
    <property type="entry name" value="DUF2714"/>
    <property type="match status" value="1"/>
</dbReference>
<dbReference type="InterPro" id="IPR021222">
    <property type="entry name" value="DUF2714"/>
</dbReference>
<dbReference type="AlphaFoldDB" id="A0A449AA14"/>